<dbReference type="RefSeq" id="XP_018710746.1">
    <property type="nucleotide sequence ID" value="XM_018858916.1"/>
</dbReference>
<evidence type="ECO:0000259" key="8">
    <source>
        <dbReference type="Pfam" id="PF18137"/>
    </source>
</evidence>
<dbReference type="InterPro" id="IPR020795">
    <property type="entry name" value="ORC3"/>
</dbReference>
<dbReference type="STRING" id="869754.A0A1A0H7Z7"/>
<dbReference type="GO" id="GO:0006270">
    <property type="term" value="P:DNA replication initiation"/>
    <property type="evidence" value="ECO:0007669"/>
    <property type="project" value="TreeGrafter"/>
</dbReference>
<dbReference type="Pfam" id="PF18137">
    <property type="entry name" value="WHD_ORC"/>
    <property type="match status" value="1"/>
</dbReference>
<dbReference type="AlphaFoldDB" id="A0A1A0H7Z7"/>
<evidence type="ECO:0000313" key="10">
    <source>
        <dbReference type="Proteomes" id="UP000092555"/>
    </source>
</evidence>
<organism evidence="9 10">
    <name type="scientific">Metschnikowia bicuspidata var. bicuspidata NRRL YB-4993</name>
    <dbReference type="NCBI Taxonomy" id="869754"/>
    <lineage>
        <taxon>Eukaryota</taxon>
        <taxon>Fungi</taxon>
        <taxon>Dikarya</taxon>
        <taxon>Ascomycota</taxon>
        <taxon>Saccharomycotina</taxon>
        <taxon>Pichiomycetes</taxon>
        <taxon>Metschnikowiaceae</taxon>
        <taxon>Metschnikowia</taxon>
    </lineage>
</organism>
<dbReference type="InterPro" id="IPR045667">
    <property type="entry name" value="ORC3_N"/>
</dbReference>
<proteinExistence type="inferred from homology"/>
<keyword evidence="3" id="KW-0235">DNA replication</keyword>
<dbReference type="GO" id="GO:0005664">
    <property type="term" value="C:nuclear origin of replication recognition complex"/>
    <property type="evidence" value="ECO:0007669"/>
    <property type="project" value="InterPro"/>
</dbReference>
<feature type="domain" description="Origin recognition complex subunit 3 N-terminal" evidence="7">
    <location>
        <begin position="7"/>
        <end position="356"/>
    </location>
</feature>
<dbReference type="CDD" id="cd20704">
    <property type="entry name" value="Orc3"/>
    <property type="match status" value="1"/>
</dbReference>
<comment type="caution">
    <text evidence="9">The sequence shown here is derived from an EMBL/GenBank/DDBJ whole genome shotgun (WGS) entry which is preliminary data.</text>
</comment>
<dbReference type="Pfam" id="PF07034">
    <property type="entry name" value="ORC3_N"/>
    <property type="match status" value="1"/>
</dbReference>
<dbReference type="GO" id="GO:0031261">
    <property type="term" value="C:DNA replication preinitiation complex"/>
    <property type="evidence" value="ECO:0007669"/>
    <property type="project" value="TreeGrafter"/>
</dbReference>
<dbReference type="GO" id="GO:0003688">
    <property type="term" value="F:DNA replication origin binding"/>
    <property type="evidence" value="ECO:0007669"/>
    <property type="project" value="TreeGrafter"/>
</dbReference>
<keyword evidence="4" id="KW-0238">DNA-binding</keyword>
<dbReference type="GO" id="GO:0005656">
    <property type="term" value="C:nuclear pre-replicative complex"/>
    <property type="evidence" value="ECO:0007669"/>
    <property type="project" value="TreeGrafter"/>
</dbReference>
<evidence type="ECO:0000256" key="5">
    <source>
        <dbReference type="ARBA" id="ARBA00023242"/>
    </source>
</evidence>
<evidence type="ECO:0000256" key="3">
    <source>
        <dbReference type="ARBA" id="ARBA00022705"/>
    </source>
</evidence>
<sequence length="723" mass="82477">MKRANVKTHYSIDLSNSEAAEHKKDHLTPFGHLLAETGDHVRHRYLLYEKIWGHQKQAIETILNLANHSLFASLLEYIQDPVSERLDTAFLGLSSNTANNLRLLDEFSMYVAETPQGATHIRVVRLGSQLCGNIKAAVREMIKQIVEGPVSEKNGPVDEDENEQRADDNNSADDNSEFEDEGEDEDEESTAISGGRISYDFEIVQDWMDSYVKKHRCEDSLRIVVVLEDCDGFSTEVLNQLLQLVCVYTSRYPIKMVMALGTRNVGSWMDSNVTTKLRTLIEGVKFQAKENKDLGYQIIDEILLQNEITAQNPLLLDAYLSLVILSRFENSNNSIDSLITELKLAYIMYFYHTPLAGLVDPAFVPEKFHYDALRKLPSFKNHMEALVHDLGQNPSESEKTQVLRLLLSNKELKALFDMARGWIQKYQNAVMNAVNIVYWLCGGSKEKFQIYKLITNNQFMNSAFSSGVLKAVAAYATEEYDEFVSFLAGPLIHESVNGQIDEDVVRMKAGLQERNDGDLQSLLNKYFHDNEHLNMKISDNLFNEVLTINGGHTELDELRPAVAIEENYRNVMIDVIRPNTREVIETDLDEPQARLRNPLLMERFGKKRLGAKLVGPPLCKLYQVYKDTPVSINLWDFYVAFKLSLPRALIVAEIERHVQSSPETDRAGLALIMEGLKNEDNEDTWSKVVYAWFLQGCFELNAMGFLKEKLKGDYMEKLVWKNL</sequence>
<name>A0A1A0H7Z7_9ASCO</name>
<dbReference type="EMBL" id="LXTC01000004">
    <property type="protein sequence ID" value="OBA20224.1"/>
    <property type="molecule type" value="Genomic_DNA"/>
</dbReference>
<dbReference type="PANTHER" id="PTHR12748:SF0">
    <property type="entry name" value="ORIGIN RECOGNITION COMPLEX SUBUNIT 3"/>
    <property type="match status" value="1"/>
</dbReference>
<evidence type="ECO:0000313" key="9">
    <source>
        <dbReference type="EMBL" id="OBA20224.1"/>
    </source>
</evidence>
<keyword evidence="5" id="KW-0539">Nucleus</keyword>
<evidence type="ECO:0000256" key="6">
    <source>
        <dbReference type="SAM" id="MobiDB-lite"/>
    </source>
</evidence>
<evidence type="ECO:0000256" key="4">
    <source>
        <dbReference type="ARBA" id="ARBA00023125"/>
    </source>
</evidence>
<gene>
    <name evidence="9" type="ORF">METBIDRAFT_78677</name>
</gene>
<feature type="region of interest" description="Disordered" evidence="6">
    <location>
        <begin position="149"/>
        <end position="191"/>
    </location>
</feature>
<dbReference type="OrthoDB" id="10265211at2759"/>
<dbReference type="PANTHER" id="PTHR12748">
    <property type="entry name" value="ORIGIN RECOGNITION COMPLEX SUBUNIT 3"/>
    <property type="match status" value="1"/>
</dbReference>
<protein>
    <submittedName>
        <fullName evidence="9">Uncharacterized protein</fullName>
    </submittedName>
</protein>
<evidence type="ECO:0000259" key="7">
    <source>
        <dbReference type="Pfam" id="PF07034"/>
    </source>
</evidence>
<evidence type="ECO:0000256" key="2">
    <source>
        <dbReference type="ARBA" id="ARBA00010977"/>
    </source>
</evidence>
<evidence type="ECO:0000256" key="1">
    <source>
        <dbReference type="ARBA" id="ARBA00004123"/>
    </source>
</evidence>
<reference evidence="9 10" key="1">
    <citation type="submission" date="2016-05" db="EMBL/GenBank/DDBJ databases">
        <title>Comparative genomics of biotechnologically important yeasts.</title>
        <authorList>
            <consortium name="DOE Joint Genome Institute"/>
            <person name="Riley R."/>
            <person name="Haridas S."/>
            <person name="Wolfe K.H."/>
            <person name="Lopes M.R."/>
            <person name="Hittinger C.T."/>
            <person name="Goker M."/>
            <person name="Salamov A."/>
            <person name="Wisecaver J."/>
            <person name="Long T.M."/>
            <person name="Aerts A.L."/>
            <person name="Barry K."/>
            <person name="Choi C."/>
            <person name="Clum A."/>
            <person name="Coughlan A.Y."/>
            <person name="Deshpande S."/>
            <person name="Douglass A.P."/>
            <person name="Hanson S.J."/>
            <person name="Klenk H.-P."/>
            <person name="LaButti K."/>
            <person name="Lapidus A."/>
            <person name="Lindquist E."/>
            <person name="Lipzen A."/>
            <person name="Meier-kolthoff J.P."/>
            <person name="Ohm R.A."/>
            <person name="Otillar R.P."/>
            <person name="Pangilinan J."/>
            <person name="Peng Y."/>
            <person name="Rokas A."/>
            <person name="Rosa C.A."/>
            <person name="Scheuner C."/>
            <person name="Sibirny A.A."/>
            <person name="Slot J.C."/>
            <person name="Stielow J.B."/>
            <person name="Sun H."/>
            <person name="Kurtzman C.P."/>
            <person name="Blackwell M."/>
            <person name="Grigoriev I.V."/>
            <person name="Jeffries T.W."/>
        </authorList>
    </citation>
    <scope>NUCLEOTIDE SEQUENCE [LARGE SCALE GENOMIC DNA]</scope>
    <source>
        <strain evidence="9 10">NRRL YB-4993</strain>
    </source>
</reference>
<feature type="domain" description="Origin recognition complex subunit 3 winged helix C-terminal" evidence="8">
    <location>
        <begin position="581"/>
        <end position="720"/>
    </location>
</feature>
<dbReference type="InterPro" id="IPR040855">
    <property type="entry name" value="ORC_WH_C"/>
</dbReference>
<comment type="similarity">
    <text evidence="2">Belongs to the ORC3 family.</text>
</comment>
<feature type="compositionally biased region" description="Acidic residues" evidence="6">
    <location>
        <begin position="170"/>
        <end position="189"/>
    </location>
</feature>
<accession>A0A1A0H7Z7</accession>
<dbReference type="Proteomes" id="UP000092555">
    <property type="component" value="Unassembled WGS sequence"/>
</dbReference>
<dbReference type="GeneID" id="30031892"/>
<keyword evidence="10" id="KW-1185">Reference proteome</keyword>
<comment type="subcellular location">
    <subcellularLocation>
        <location evidence="1">Nucleus</location>
    </subcellularLocation>
</comment>